<dbReference type="PANTHER" id="PTHR45875:SF1">
    <property type="entry name" value="METHYLTRANSFERASE N6AMT1"/>
    <property type="match status" value="1"/>
</dbReference>
<dbReference type="InterPro" id="IPR052190">
    <property type="entry name" value="Euk-Arch_PrmC-MTase"/>
</dbReference>
<evidence type="ECO:0000259" key="4">
    <source>
        <dbReference type="Pfam" id="PF05175"/>
    </source>
</evidence>
<dbReference type="InterPro" id="IPR007848">
    <property type="entry name" value="Small_mtfrase_dom"/>
</dbReference>
<dbReference type="GO" id="GO:0008757">
    <property type="term" value="F:S-adenosylmethionine-dependent methyltransferase activity"/>
    <property type="evidence" value="ECO:0007669"/>
    <property type="project" value="TreeGrafter"/>
</dbReference>
<organism evidence="5 6">
    <name type="scientific">Candidatus Portnoybacteria bacterium RIFCSPHIGHO2_12_FULL_38_9</name>
    <dbReference type="NCBI Taxonomy" id="1801997"/>
    <lineage>
        <taxon>Bacteria</taxon>
        <taxon>Candidatus Portnoyibacteriota</taxon>
    </lineage>
</organism>
<evidence type="ECO:0000313" key="6">
    <source>
        <dbReference type="Proteomes" id="UP000177061"/>
    </source>
</evidence>
<name>A0A1G2FH67_9BACT</name>
<sequence length="223" mass="24758">MTGLASLKEGKIWNCNGKVILTDFPGNERPDAVFPICRENCYFAKHILAPKNGAVLDMCTGSGVLAIFAAEKATKVIAVDINPRALEFARFNAVLNGVENKIEFRQGNLWEPVKNEKFNLVMANPPFEPRDFRPLSRCLHSDGGNDGTAIIQRVVSCMPNYLIANGTFQMIAWFLEDRSSVLEKLKNHFSDVQTDELGEKKIDIGLIKYIFITALNFEGGDGS</sequence>
<dbReference type="NCBIfam" id="TIGR00537">
    <property type="entry name" value="hemK_rel_arch"/>
    <property type="match status" value="1"/>
</dbReference>
<proteinExistence type="predicted"/>
<dbReference type="GO" id="GO:0035657">
    <property type="term" value="C:eRF1 methyltransferase complex"/>
    <property type="evidence" value="ECO:0007669"/>
    <property type="project" value="TreeGrafter"/>
</dbReference>
<dbReference type="SUPFAM" id="SSF53335">
    <property type="entry name" value="S-adenosyl-L-methionine-dependent methyltransferases"/>
    <property type="match status" value="1"/>
</dbReference>
<dbReference type="PANTHER" id="PTHR45875">
    <property type="entry name" value="METHYLTRANSFERASE N6AMT1"/>
    <property type="match status" value="1"/>
</dbReference>
<dbReference type="GO" id="GO:0008276">
    <property type="term" value="F:protein methyltransferase activity"/>
    <property type="evidence" value="ECO:0007669"/>
    <property type="project" value="TreeGrafter"/>
</dbReference>
<keyword evidence="2" id="KW-0808">Transferase</keyword>
<dbReference type="GO" id="GO:0032259">
    <property type="term" value="P:methylation"/>
    <property type="evidence" value="ECO:0007669"/>
    <property type="project" value="UniProtKB-KW"/>
</dbReference>
<reference evidence="5 6" key="1">
    <citation type="journal article" date="2016" name="Nat. Commun.">
        <title>Thousands of microbial genomes shed light on interconnected biogeochemical processes in an aquifer system.</title>
        <authorList>
            <person name="Anantharaman K."/>
            <person name="Brown C.T."/>
            <person name="Hug L.A."/>
            <person name="Sharon I."/>
            <person name="Castelle C.J."/>
            <person name="Probst A.J."/>
            <person name="Thomas B.C."/>
            <person name="Singh A."/>
            <person name="Wilkins M.J."/>
            <person name="Karaoz U."/>
            <person name="Brodie E.L."/>
            <person name="Williams K.H."/>
            <person name="Hubbard S.S."/>
            <person name="Banfield J.F."/>
        </authorList>
    </citation>
    <scope>NUCLEOTIDE SEQUENCE [LARGE SCALE GENOMIC DNA]</scope>
</reference>
<keyword evidence="3" id="KW-0949">S-adenosyl-L-methionine</keyword>
<dbReference type="Proteomes" id="UP000177061">
    <property type="component" value="Unassembled WGS sequence"/>
</dbReference>
<dbReference type="Gene3D" id="3.40.50.150">
    <property type="entry name" value="Vaccinia Virus protein VP39"/>
    <property type="match status" value="1"/>
</dbReference>
<accession>A0A1G2FH67</accession>
<dbReference type="Pfam" id="PF05175">
    <property type="entry name" value="MTS"/>
    <property type="match status" value="1"/>
</dbReference>
<dbReference type="EMBL" id="MHNB01000008">
    <property type="protein sequence ID" value="OGZ37419.1"/>
    <property type="molecule type" value="Genomic_DNA"/>
</dbReference>
<evidence type="ECO:0000256" key="1">
    <source>
        <dbReference type="ARBA" id="ARBA00022603"/>
    </source>
</evidence>
<dbReference type="InterPro" id="IPR029063">
    <property type="entry name" value="SAM-dependent_MTases_sf"/>
</dbReference>
<feature type="domain" description="Methyltransferase small" evidence="4">
    <location>
        <begin position="44"/>
        <end position="193"/>
    </location>
</feature>
<keyword evidence="1" id="KW-0489">Methyltransferase</keyword>
<dbReference type="STRING" id="1801997.A3J64_01760"/>
<evidence type="ECO:0000256" key="2">
    <source>
        <dbReference type="ARBA" id="ARBA00022679"/>
    </source>
</evidence>
<gene>
    <name evidence="5" type="ORF">A3J64_01760</name>
</gene>
<evidence type="ECO:0000256" key="3">
    <source>
        <dbReference type="ARBA" id="ARBA00022691"/>
    </source>
</evidence>
<dbReference type="InterPro" id="IPR004557">
    <property type="entry name" value="PrmC-related"/>
</dbReference>
<dbReference type="CDD" id="cd02440">
    <property type="entry name" value="AdoMet_MTases"/>
    <property type="match status" value="1"/>
</dbReference>
<evidence type="ECO:0000313" key="5">
    <source>
        <dbReference type="EMBL" id="OGZ37419.1"/>
    </source>
</evidence>
<dbReference type="AlphaFoldDB" id="A0A1G2FH67"/>
<comment type="caution">
    <text evidence="5">The sequence shown here is derived from an EMBL/GenBank/DDBJ whole genome shotgun (WGS) entry which is preliminary data.</text>
</comment>
<protein>
    <recommendedName>
        <fullName evidence="4">Methyltransferase small domain-containing protein</fullName>
    </recommendedName>
</protein>